<dbReference type="Proteomes" id="UP000014387">
    <property type="component" value="Unassembled WGS sequence"/>
</dbReference>
<dbReference type="GO" id="GO:0000976">
    <property type="term" value="F:transcription cis-regulatory region binding"/>
    <property type="evidence" value="ECO:0007669"/>
    <property type="project" value="TreeGrafter"/>
</dbReference>
<dbReference type="RefSeq" id="WP_016443526.1">
    <property type="nucleotide sequence ID" value="NZ_KE150266.1"/>
</dbReference>
<feature type="domain" description="OmpR/PhoB-type" evidence="9">
    <location>
        <begin position="124"/>
        <end position="224"/>
    </location>
</feature>
<feature type="DNA-binding region" description="OmpR/PhoB-type" evidence="7">
    <location>
        <begin position="124"/>
        <end position="224"/>
    </location>
</feature>
<organism evidence="10 11">
    <name type="scientific">Gleimia europaea ACS-120-V-Col10b</name>
    <dbReference type="NCBI Taxonomy" id="883069"/>
    <lineage>
        <taxon>Bacteria</taxon>
        <taxon>Bacillati</taxon>
        <taxon>Actinomycetota</taxon>
        <taxon>Actinomycetes</taxon>
        <taxon>Actinomycetales</taxon>
        <taxon>Actinomycetaceae</taxon>
        <taxon>Gleimia</taxon>
    </lineage>
</organism>
<protein>
    <submittedName>
        <fullName evidence="10">Uncharacterized protein</fullName>
    </submittedName>
</protein>
<dbReference type="PANTHER" id="PTHR48111">
    <property type="entry name" value="REGULATOR OF RPOS"/>
    <property type="match status" value="1"/>
</dbReference>
<keyword evidence="2" id="KW-0902">Two-component regulatory system</keyword>
<dbReference type="GO" id="GO:0032993">
    <property type="term" value="C:protein-DNA complex"/>
    <property type="evidence" value="ECO:0007669"/>
    <property type="project" value="TreeGrafter"/>
</dbReference>
<dbReference type="AlphaFoldDB" id="A0A9W5RDD8"/>
<feature type="modified residue" description="4-aspartylphosphate" evidence="6">
    <location>
        <position position="53"/>
    </location>
</feature>
<dbReference type="CDD" id="cd17574">
    <property type="entry name" value="REC_OmpR"/>
    <property type="match status" value="1"/>
</dbReference>
<dbReference type="EMBL" id="AGWN01000001">
    <property type="protein sequence ID" value="EPD30414.1"/>
    <property type="molecule type" value="Genomic_DNA"/>
</dbReference>
<reference evidence="10 11" key="1">
    <citation type="submission" date="2013-05" db="EMBL/GenBank/DDBJ databases">
        <title>The Genome Sequence of Actinomyces europaeus ACS-120-V-COL10B.</title>
        <authorList>
            <consortium name="The Broad Institute Genomics Platform"/>
            <person name="Earl A."/>
            <person name="Ward D."/>
            <person name="Feldgarden M."/>
            <person name="Gevers D."/>
            <person name="Saerens B."/>
            <person name="Vaneechoutte M."/>
            <person name="Walker B."/>
            <person name="Young S."/>
            <person name="Zeng Q."/>
            <person name="Gargeya S."/>
            <person name="Fitzgerald M."/>
            <person name="Haas B."/>
            <person name="Abouelleil A."/>
            <person name="Allen A.W."/>
            <person name="Alvarado L."/>
            <person name="Arachchi H.M."/>
            <person name="Berlin A.M."/>
            <person name="Chapman S.B."/>
            <person name="Gainer-Dewar J."/>
            <person name="Goldberg J."/>
            <person name="Griggs A."/>
            <person name="Gujja S."/>
            <person name="Hansen M."/>
            <person name="Howarth C."/>
            <person name="Imamovic A."/>
            <person name="Ireland A."/>
            <person name="Larimer J."/>
            <person name="McCowan C."/>
            <person name="Murphy C."/>
            <person name="Pearson M."/>
            <person name="Poon T.W."/>
            <person name="Priest M."/>
            <person name="Roberts A."/>
            <person name="Saif S."/>
            <person name="Shea T."/>
            <person name="Sisk P."/>
            <person name="Sykes S."/>
            <person name="Wortman J."/>
            <person name="Nusbaum C."/>
            <person name="Birren B."/>
        </authorList>
    </citation>
    <scope>NUCLEOTIDE SEQUENCE [LARGE SCALE GENOMIC DNA]</scope>
    <source>
        <strain evidence="10 11">ACS-120-V-Col10b</strain>
    </source>
</reference>
<keyword evidence="4 7" id="KW-0238">DNA-binding</keyword>
<dbReference type="OrthoDB" id="4481605at2"/>
<dbReference type="Gene3D" id="6.10.250.690">
    <property type="match status" value="1"/>
</dbReference>
<dbReference type="InterPro" id="IPR016032">
    <property type="entry name" value="Sig_transdc_resp-reg_C-effctor"/>
</dbReference>
<evidence type="ECO:0000313" key="10">
    <source>
        <dbReference type="EMBL" id="EPD30414.1"/>
    </source>
</evidence>
<accession>A0A9W5RDD8</accession>
<dbReference type="PANTHER" id="PTHR48111:SF21">
    <property type="entry name" value="DNA-BINDING DUAL MASTER TRANSCRIPTIONAL REGULATOR RPAA"/>
    <property type="match status" value="1"/>
</dbReference>
<evidence type="ECO:0000256" key="2">
    <source>
        <dbReference type="ARBA" id="ARBA00023012"/>
    </source>
</evidence>
<evidence type="ECO:0000259" key="8">
    <source>
        <dbReference type="PROSITE" id="PS50110"/>
    </source>
</evidence>
<feature type="domain" description="Response regulatory" evidence="8">
    <location>
        <begin position="4"/>
        <end position="117"/>
    </location>
</feature>
<dbReference type="InterPro" id="IPR011006">
    <property type="entry name" value="CheY-like_superfamily"/>
</dbReference>
<dbReference type="SUPFAM" id="SSF46894">
    <property type="entry name" value="C-terminal effector domain of the bipartite response regulators"/>
    <property type="match status" value="1"/>
</dbReference>
<keyword evidence="1 6" id="KW-0597">Phosphoprotein</keyword>
<keyword evidence="3" id="KW-0805">Transcription regulation</keyword>
<evidence type="ECO:0000313" key="11">
    <source>
        <dbReference type="Proteomes" id="UP000014387"/>
    </source>
</evidence>
<dbReference type="SMART" id="SM00862">
    <property type="entry name" value="Trans_reg_C"/>
    <property type="match status" value="1"/>
</dbReference>
<keyword evidence="11" id="KW-1185">Reference proteome</keyword>
<dbReference type="GO" id="GO:0005829">
    <property type="term" value="C:cytosol"/>
    <property type="evidence" value="ECO:0007669"/>
    <property type="project" value="TreeGrafter"/>
</dbReference>
<dbReference type="SMART" id="SM00448">
    <property type="entry name" value="REC"/>
    <property type="match status" value="1"/>
</dbReference>
<proteinExistence type="predicted"/>
<dbReference type="PROSITE" id="PS51755">
    <property type="entry name" value="OMPR_PHOB"/>
    <property type="match status" value="1"/>
</dbReference>
<dbReference type="Pfam" id="PF00072">
    <property type="entry name" value="Response_reg"/>
    <property type="match status" value="1"/>
</dbReference>
<evidence type="ECO:0000256" key="5">
    <source>
        <dbReference type="ARBA" id="ARBA00023163"/>
    </source>
</evidence>
<gene>
    <name evidence="10" type="ORF">HMPREF9238_00152</name>
</gene>
<keyword evidence="5" id="KW-0804">Transcription</keyword>
<evidence type="ECO:0000256" key="6">
    <source>
        <dbReference type="PROSITE-ProRule" id="PRU00169"/>
    </source>
</evidence>
<dbReference type="GO" id="GO:0000156">
    <property type="term" value="F:phosphorelay response regulator activity"/>
    <property type="evidence" value="ECO:0007669"/>
    <property type="project" value="TreeGrafter"/>
</dbReference>
<evidence type="ECO:0000256" key="4">
    <source>
        <dbReference type="ARBA" id="ARBA00023125"/>
    </source>
</evidence>
<dbReference type="InterPro" id="IPR001789">
    <property type="entry name" value="Sig_transdc_resp-reg_receiver"/>
</dbReference>
<dbReference type="InterPro" id="IPR001867">
    <property type="entry name" value="OmpR/PhoB-type_DNA-bd"/>
</dbReference>
<dbReference type="Gene3D" id="1.10.10.10">
    <property type="entry name" value="Winged helix-like DNA-binding domain superfamily/Winged helix DNA-binding domain"/>
    <property type="match status" value="1"/>
</dbReference>
<dbReference type="Gene3D" id="3.40.50.2300">
    <property type="match status" value="1"/>
</dbReference>
<name>A0A9W5RDD8_9ACTO</name>
<dbReference type="InterPro" id="IPR039420">
    <property type="entry name" value="WalR-like"/>
</dbReference>
<dbReference type="CDD" id="cd00383">
    <property type="entry name" value="trans_reg_C"/>
    <property type="match status" value="1"/>
</dbReference>
<evidence type="ECO:0000256" key="3">
    <source>
        <dbReference type="ARBA" id="ARBA00023015"/>
    </source>
</evidence>
<dbReference type="FunFam" id="3.40.50.2300:FF:000001">
    <property type="entry name" value="DNA-binding response regulator PhoB"/>
    <property type="match status" value="1"/>
</dbReference>
<dbReference type="PROSITE" id="PS50110">
    <property type="entry name" value="RESPONSE_REGULATORY"/>
    <property type="match status" value="1"/>
</dbReference>
<evidence type="ECO:0000259" key="9">
    <source>
        <dbReference type="PROSITE" id="PS51755"/>
    </source>
</evidence>
<sequence>MKHLALVVDDERQMTEIVSFALETAGFDTITAHDGAGAWQLFRTRPVSLVILDLMLPDISGATLAKRIRANSDVPIIMLTALGDTEQRVAGLEAGADDYIAKPFSPQELILRAKAIVRRTAPAPAEPVTNVGPIMIKMDAVYVNGTAVDLSEIERKLFQCLLNHRGEVVPVRTLLNEVWNTAATAGGRNMVKTTVYRLRKKLEATGLPETTIQSVRGRGYTLNM</sequence>
<dbReference type="Pfam" id="PF00486">
    <property type="entry name" value="Trans_reg_C"/>
    <property type="match status" value="1"/>
</dbReference>
<evidence type="ECO:0000256" key="7">
    <source>
        <dbReference type="PROSITE-ProRule" id="PRU01091"/>
    </source>
</evidence>
<comment type="caution">
    <text evidence="10">The sequence shown here is derived from an EMBL/GenBank/DDBJ whole genome shotgun (WGS) entry which is preliminary data.</text>
</comment>
<evidence type="ECO:0000256" key="1">
    <source>
        <dbReference type="ARBA" id="ARBA00022553"/>
    </source>
</evidence>
<dbReference type="InterPro" id="IPR036388">
    <property type="entry name" value="WH-like_DNA-bd_sf"/>
</dbReference>
<dbReference type="GO" id="GO:0006355">
    <property type="term" value="P:regulation of DNA-templated transcription"/>
    <property type="evidence" value="ECO:0007669"/>
    <property type="project" value="InterPro"/>
</dbReference>
<dbReference type="SUPFAM" id="SSF52172">
    <property type="entry name" value="CheY-like"/>
    <property type="match status" value="1"/>
</dbReference>